<proteinExistence type="predicted"/>
<dbReference type="Proteomes" id="UP000887565">
    <property type="component" value="Unplaced"/>
</dbReference>
<sequence>MQSMQRYRTKGKFSFRLVRLEVTVGLLLENWSYPFRSKTNENNRTVDCGGMYPIYSPSNDELNLA</sequence>
<dbReference type="WBParaSite" id="nRc.2.0.1.t07853-RA">
    <property type="protein sequence ID" value="nRc.2.0.1.t07853-RA"/>
    <property type="gene ID" value="nRc.2.0.1.g07853"/>
</dbReference>
<reference evidence="2" key="1">
    <citation type="submission" date="2022-11" db="UniProtKB">
        <authorList>
            <consortium name="WormBaseParasite"/>
        </authorList>
    </citation>
    <scope>IDENTIFICATION</scope>
</reference>
<dbReference type="AlphaFoldDB" id="A0A915I149"/>
<evidence type="ECO:0000313" key="2">
    <source>
        <dbReference type="WBParaSite" id="nRc.2.0.1.t07853-RA"/>
    </source>
</evidence>
<evidence type="ECO:0000313" key="1">
    <source>
        <dbReference type="Proteomes" id="UP000887565"/>
    </source>
</evidence>
<accession>A0A915I149</accession>
<protein>
    <submittedName>
        <fullName evidence="2">Uncharacterized protein</fullName>
    </submittedName>
</protein>
<name>A0A915I149_ROMCU</name>
<organism evidence="1 2">
    <name type="scientific">Romanomermis culicivorax</name>
    <name type="common">Nematode worm</name>
    <dbReference type="NCBI Taxonomy" id="13658"/>
    <lineage>
        <taxon>Eukaryota</taxon>
        <taxon>Metazoa</taxon>
        <taxon>Ecdysozoa</taxon>
        <taxon>Nematoda</taxon>
        <taxon>Enoplea</taxon>
        <taxon>Dorylaimia</taxon>
        <taxon>Mermithida</taxon>
        <taxon>Mermithoidea</taxon>
        <taxon>Mermithidae</taxon>
        <taxon>Romanomermis</taxon>
    </lineage>
</organism>
<keyword evidence="1" id="KW-1185">Reference proteome</keyword>